<keyword evidence="2" id="KW-0805">Transcription regulation</keyword>
<dbReference type="Pfam" id="PF08281">
    <property type="entry name" value="Sigma70_r4_2"/>
    <property type="match status" value="1"/>
</dbReference>
<dbReference type="CDD" id="cd06171">
    <property type="entry name" value="Sigma70_r4"/>
    <property type="match status" value="1"/>
</dbReference>
<dbReference type="InterPro" id="IPR013324">
    <property type="entry name" value="RNA_pol_sigma_r3/r4-like"/>
</dbReference>
<dbReference type="NCBIfam" id="TIGR02937">
    <property type="entry name" value="sigma70-ECF"/>
    <property type="match status" value="1"/>
</dbReference>
<proteinExistence type="inferred from homology"/>
<reference evidence="7" key="2">
    <citation type="journal article" date="2021" name="PeerJ">
        <title>Extensive microbial diversity within the chicken gut microbiome revealed by metagenomics and culture.</title>
        <authorList>
            <person name="Gilroy R."/>
            <person name="Ravi A."/>
            <person name="Getino M."/>
            <person name="Pursley I."/>
            <person name="Horton D.L."/>
            <person name="Alikhan N.F."/>
            <person name="Baker D."/>
            <person name="Gharbi K."/>
            <person name="Hall N."/>
            <person name="Watson M."/>
            <person name="Adriaenssens E.M."/>
            <person name="Foster-Nyarko E."/>
            <person name="Jarju S."/>
            <person name="Secka A."/>
            <person name="Antonio M."/>
            <person name="Oren A."/>
            <person name="Chaudhuri R.R."/>
            <person name="La Ragione R."/>
            <person name="Hildebrand F."/>
            <person name="Pallen M.J."/>
        </authorList>
    </citation>
    <scope>NUCLEOTIDE SEQUENCE</scope>
    <source>
        <strain evidence="7">CHK199-13235</strain>
    </source>
</reference>
<dbReference type="SUPFAM" id="SSF88946">
    <property type="entry name" value="Sigma2 domain of RNA polymerase sigma factors"/>
    <property type="match status" value="1"/>
</dbReference>
<dbReference type="Gene3D" id="1.10.1740.10">
    <property type="match status" value="1"/>
</dbReference>
<dbReference type="InterPro" id="IPR013325">
    <property type="entry name" value="RNA_pol_sigma_r2"/>
</dbReference>
<dbReference type="EMBL" id="DVJP01000053">
    <property type="protein sequence ID" value="HIS76762.1"/>
    <property type="molecule type" value="Genomic_DNA"/>
</dbReference>
<name>A0A9D1K0G9_9FIRM</name>
<dbReference type="PANTHER" id="PTHR43133">
    <property type="entry name" value="RNA POLYMERASE ECF-TYPE SIGMA FACTO"/>
    <property type="match status" value="1"/>
</dbReference>
<dbReference type="Gene3D" id="1.10.10.10">
    <property type="entry name" value="Winged helix-like DNA-binding domain superfamily/Winged helix DNA-binding domain"/>
    <property type="match status" value="1"/>
</dbReference>
<dbReference type="AlphaFoldDB" id="A0A9D1K0G9"/>
<evidence type="ECO:0000256" key="2">
    <source>
        <dbReference type="ARBA" id="ARBA00023015"/>
    </source>
</evidence>
<evidence type="ECO:0000313" key="7">
    <source>
        <dbReference type="EMBL" id="HIS76762.1"/>
    </source>
</evidence>
<protein>
    <submittedName>
        <fullName evidence="7">Sigma-70 family RNA polymerase sigma factor</fullName>
    </submittedName>
</protein>
<organism evidence="7 8">
    <name type="scientific">Candidatus Merdivicinus excrementipullorum</name>
    <dbReference type="NCBI Taxonomy" id="2840867"/>
    <lineage>
        <taxon>Bacteria</taxon>
        <taxon>Bacillati</taxon>
        <taxon>Bacillota</taxon>
        <taxon>Clostridia</taxon>
        <taxon>Eubacteriales</taxon>
        <taxon>Oscillospiraceae</taxon>
        <taxon>Oscillospiraceae incertae sedis</taxon>
        <taxon>Candidatus Merdivicinus</taxon>
    </lineage>
</organism>
<evidence type="ECO:0000256" key="1">
    <source>
        <dbReference type="ARBA" id="ARBA00010641"/>
    </source>
</evidence>
<dbReference type="InterPro" id="IPR007627">
    <property type="entry name" value="RNA_pol_sigma70_r2"/>
</dbReference>
<sequence length="189" mass="22330">MIFLTLIDTEEERSRFEQLYYQYRHLLFYCAKSILKNDCDAEDAVQNALLYIAQHMNKFKSVQEREEKSLMIMIATQKALDFYRMRKRRAHISLEQRQSGCWDPPDPLDNIAGVEEGLPEILREMPPKYRDVLVKRLCYGYEYPEIAKEMGTTEANVRKMLQRAREQFIKLYQEKGGAPHEAGSRQDIP</sequence>
<dbReference type="PANTHER" id="PTHR43133:SF60">
    <property type="entry name" value="RNA POLYMERASE SIGMA FACTOR SIGV"/>
    <property type="match status" value="1"/>
</dbReference>
<evidence type="ECO:0000259" key="5">
    <source>
        <dbReference type="Pfam" id="PF04542"/>
    </source>
</evidence>
<dbReference type="Pfam" id="PF04542">
    <property type="entry name" value="Sigma70_r2"/>
    <property type="match status" value="1"/>
</dbReference>
<comment type="similarity">
    <text evidence="1">Belongs to the sigma-70 factor family. ECF subfamily.</text>
</comment>
<evidence type="ECO:0000259" key="6">
    <source>
        <dbReference type="Pfam" id="PF08281"/>
    </source>
</evidence>
<gene>
    <name evidence="7" type="ORF">IAB51_08130</name>
</gene>
<feature type="domain" description="RNA polymerase sigma-70 region 2" evidence="5">
    <location>
        <begin position="19"/>
        <end position="89"/>
    </location>
</feature>
<comment type="caution">
    <text evidence="7">The sequence shown here is derived from an EMBL/GenBank/DDBJ whole genome shotgun (WGS) entry which is preliminary data.</text>
</comment>
<evidence type="ECO:0000313" key="8">
    <source>
        <dbReference type="Proteomes" id="UP000824002"/>
    </source>
</evidence>
<dbReference type="InterPro" id="IPR036388">
    <property type="entry name" value="WH-like_DNA-bd_sf"/>
</dbReference>
<dbReference type="SUPFAM" id="SSF88659">
    <property type="entry name" value="Sigma3 and sigma4 domains of RNA polymerase sigma factors"/>
    <property type="match status" value="1"/>
</dbReference>
<keyword evidence="3" id="KW-0731">Sigma factor</keyword>
<dbReference type="InterPro" id="IPR039425">
    <property type="entry name" value="RNA_pol_sigma-70-like"/>
</dbReference>
<dbReference type="InterPro" id="IPR013249">
    <property type="entry name" value="RNA_pol_sigma70_r4_t2"/>
</dbReference>
<dbReference type="GO" id="GO:0016987">
    <property type="term" value="F:sigma factor activity"/>
    <property type="evidence" value="ECO:0007669"/>
    <property type="project" value="UniProtKB-KW"/>
</dbReference>
<feature type="domain" description="RNA polymerase sigma factor 70 region 4 type 2" evidence="6">
    <location>
        <begin position="118"/>
        <end position="167"/>
    </location>
</feature>
<dbReference type="InterPro" id="IPR014284">
    <property type="entry name" value="RNA_pol_sigma-70_dom"/>
</dbReference>
<evidence type="ECO:0000256" key="4">
    <source>
        <dbReference type="ARBA" id="ARBA00023163"/>
    </source>
</evidence>
<accession>A0A9D1K0G9</accession>
<keyword evidence="4" id="KW-0804">Transcription</keyword>
<reference evidence="7" key="1">
    <citation type="submission" date="2020-10" db="EMBL/GenBank/DDBJ databases">
        <authorList>
            <person name="Gilroy R."/>
        </authorList>
    </citation>
    <scope>NUCLEOTIDE SEQUENCE</scope>
    <source>
        <strain evidence="7">CHK199-13235</strain>
    </source>
</reference>
<dbReference type="GO" id="GO:0006352">
    <property type="term" value="P:DNA-templated transcription initiation"/>
    <property type="evidence" value="ECO:0007669"/>
    <property type="project" value="InterPro"/>
</dbReference>
<evidence type="ECO:0000256" key="3">
    <source>
        <dbReference type="ARBA" id="ARBA00023082"/>
    </source>
</evidence>
<dbReference type="Proteomes" id="UP000824002">
    <property type="component" value="Unassembled WGS sequence"/>
</dbReference>
<dbReference type="GO" id="GO:0003677">
    <property type="term" value="F:DNA binding"/>
    <property type="evidence" value="ECO:0007669"/>
    <property type="project" value="InterPro"/>
</dbReference>